<accession>A0A016WL69</accession>
<dbReference type="AlphaFoldDB" id="A0A016WL69"/>
<keyword evidence="2" id="KW-1185">Reference proteome</keyword>
<proteinExistence type="predicted"/>
<gene>
    <name evidence="1" type="primary">Acey_s0608.g601</name>
    <name evidence="1" type="ORF">Y032_0608g601</name>
</gene>
<comment type="caution">
    <text evidence="1">The sequence shown here is derived from an EMBL/GenBank/DDBJ whole genome shotgun (WGS) entry which is preliminary data.</text>
</comment>
<reference evidence="2" key="1">
    <citation type="journal article" date="2015" name="Nat. Genet.">
        <title>The genome and transcriptome of the zoonotic hookworm Ancylostoma ceylanicum identify infection-specific gene families.</title>
        <authorList>
            <person name="Schwarz E.M."/>
            <person name="Hu Y."/>
            <person name="Antoshechkin I."/>
            <person name="Miller M.M."/>
            <person name="Sternberg P.W."/>
            <person name="Aroian R.V."/>
        </authorList>
    </citation>
    <scope>NUCLEOTIDE SEQUENCE</scope>
    <source>
        <strain evidence="2">HY135</strain>
    </source>
</reference>
<sequence>MEETFENYERKNNSYEECCFLYGEEKLQPRGAKCTTGRARVPVVQKRVCPRWRRTRNLSCRERVNGI</sequence>
<organism evidence="1 2">
    <name type="scientific">Ancylostoma ceylanicum</name>
    <dbReference type="NCBI Taxonomy" id="53326"/>
    <lineage>
        <taxon>Eukaryota</taxon>
        <taxon>Metazoa</taxon>
        <taxon>Ecdysozoa</taxon>
        <taxon>Nematoda</taxon>
        <taxon>Chromadorea</taxon>
        <taxon>Rhabditida</taxon>
        <taxon>Rhabditina</taxon>
        <taxon>Rhabditomorpha</taxon>
        <taxon>Strongyloidea</taxon>
        <taxon>Ancylostomatidae</taxon>
        <taxon>Ancylostomatinae</taxon>
        <taxon>Ancylostoma</taxon>
    </lineage>
</organism>
<name>A0A016WL69_9BILA</name>
<dbReference type="Proteomes" id="UP000024635">
    <property type="component" value="Unassembled WGS sequence"/>
</dbReference>
<protein>
    <submittedName>
        <fullName evidence="1">Uncharacterized protein</fullName>
    </submittedName>
</protein>
<evidence type="ECO:0000313" key="1">
    <source>
        <dbReference type="EMBL" id="EYC40529.1"/>
    </source>
</evidence>
<dbReference type="EMBL" id="JARK01000208">
    <property type="protein sequence ID" value="EYC40529.1"/>
    <property type="molecule type" value="Genomic_DNA"/>
</dbReference>
<evidence type="ECO:0000313" key="2">
    <source>
        <dbReference type="Proteomes" id="UP000024635"/>
    </source>
</evidence>